<evidence type="ECO:0000256" key="3">
    <source>
        <dbReference type="ARBA" id="ARBA00022679"/>
    </source>
</evidence>
<evidence type="ECO:0000313" key="7">
    <source>
        <dbReference type="EMBL" id="VAX08906.1"/>
    </source>
</evidence>
<dbReference type="Pfam" id="PF00583">
    <property type="entry name" value="Acetyltransf_1"/>
    <property type="match status" value="1"/>
</dbReference>
<keyword evidence="3" id="KW-0808">Transferase</keyword>
<protein>
    <recommendedName>
        <fullName evidence="6">N-acetyltransferase domain-containing protein</fullName>
    </recommendedName>
</protein>
<dbReference type="PANTHER" id="PTHR36449">
    <property type="entry name" value="ACETYLTRANSFERASE-RELATED"/>
    <property type="match status" value="1"/>
</dbReference>
<dbReference type="CDD" id="cd04301">
    <property type="entry name" value="NAT_SF"/>
    <property type="match status" value="1"/>
</dbReference>
<sequence>MDAFSLRRLDPGHARPAFDCGDSDLNEFFHRDSIVSGEELLSVTYAIETACKAIGFISVLNDSIKKDYLPRSRIKKIFKHIPRDKRYESTPAVKIGRLAICKEHAGKGIGTALLDYVKIWFTEKNKTGYLLSLMPITRKKLSIFTRKIVSIF</sequence>
<accession>A0A3B1ASF0</accession>
<evidence type="ECO:0000256" key="4">
    <source>
        <dbReference type="ARBA" id="ARBA00023315"/>
    </source>
</evidence>
<feature type="domain" description="N-acetyltransferase" evidence="6">
    <location>
        <begin position="83"/>
        <end position="126"/>
    </location>
</feature>
<dbReference type="SUPFAM" id="SSF55729">
    <property type="entry name" value="Acyl-CoA N-acyltransferases (Nat)"/>
    <property type="match status" value="1"/>
</dbReference>
<keyword evidence="4" id="KW-0012">Acyltransferase</keyword>
<organism evidence="7">
    <name type="scientific">hydrothermal vent metagenome</name>
    <dbReference type="NCBI Taxonomy" id="652676"/>
    <lineage>
        <taxon>unclassified sequences</taxon>
        <taxon>metagenomes</taxon>
        <taxon>ecological metagenomes</taxon>
    </lineage>
</organism>
<dbReference type="AlphaFoldDB" id="A0A3B1ASF0"/>
<comment type="catalytic activity">
    <reaction evidence="5">
        <text>glycyl-tRNA(Gly) + acetyl-CoA = N-acetylglycyl-tRNA(Gly) + CoA + H(+)</text>
        <dbReference type="Rhea" id="RHEA:81867"/>
        <dbReference type="Rhea" id="RHEA-COMP:9683"/>
        <dbReference type="Rhea" id="RHEA-COMP:19766"/>
        <dbReference type="ChEBI" id="CHEBI:15378"/>
        <dbReference type="ChEBI" id="CHEBI:57287"/>
        <dbReference type="ChEBI" id="CHEBI:57288"/>
        <dbReference type="ChEBI" id="CHEBI:78522"/>
        <dbReference type="ChEBI" id="CHEBI:232036"/>
    </reaction>
</comment>
<dbReference type="EMBL" id="UOFX01000044">
    <property type="protein sequence ID" value="VAX08906.1"/>
    <property type="molecule type" value="Genomic_DNA"/>
</dbReference>
<proteinExistence type="predicted"/>
<keyword evidence="2" id="KW-1277">Toxin-antitoxin system</keyword>
<dbReference type="InterPro" id="IPR016181">
    <property type="entry name" value="Acyl_CoA_acyltransferase"/>
</dbReference>
<evidence type="ECO:0000256" key="1">
    <source>
        <dbReference type="ARBA" id="ARBA00022491"/>
    </source>
</evidence>
<reference evidence="7" key="1">
    <citation type="submission" date="2018-06" db="EMBL/GenBank/DDBJ databases">
        <authorList>
            <person name="Zhirakovskaya E."/>
        </authorList>
    </citation>
    <scope>NUCLEOTIDE SEQUENCE</scope>
</reference>
<evidence type="ECO:0000256" key="5">
    <source>
        <dbReference type="ARBA" id="ARBA00049880"/>
    </source>
</evidence>
<name>A0A3B1ASF0_9ZZZZ</name>
<keyword evidence="1" id="KW-0678">Repressor</keyword>
<evidence type="ECO:0000256" key="2">
    <source>
        <dbReference type="ARBA" id="ARBA00022649"/>
    </source>
</evidence>
<evidence type="ECO:0000259" key="6">
    <source>
        <dbReference type="Pfam" id="PF00583"/>
    </source>
</evidence>
<dbReference type="PANTHER" id="PTHR36449:SF1">
    <property type="entry name" value="ACETYLTRANSFERASE"/>
    <property type="match status" value="1"/>
</dbReference>
<gene>
    <name evidence="7" type="ORF">MNBD_GAMMA26-2164</name>
</gene>
<dbReference type="GO" id="GO:0016747">
    <property type="term" value="F:acyltransferase activity, transferring groups other than amino-acyl groups"/>
    <property type="evidence" value="ECO:0007669"/>
    <property type="project" value="InterPro"/>
</dbReference>
<dbReference type="InterPro" id="IPR000182">
    <property type="entry name" value="GNAT_dom"/>
</dbReference>
<dbReference type="Gene3D" id="3.40.630.30">
    <property type="match status" value="1"/>
</dbReference>